<evidence type="ECO:0000256" key="1">
    <source>
        <dbReference type="ARBA" id="ARBA00023027"/>
    </source>
</evidence>
<feature type="domain" description="NAD-dependent epimerase/dehydratase" evidence="2">
    <location>
        <begin position="5"/>
        <end position="236"/>
    </location>
</feature>
<proteinExistence type="predicted"/>
<evidence type="ECO:0000259" key="2">
    <source>
        <dbReference type="Pfam" id="PF01370"/>
    </source>
</evidence>
<dbReference type="InterPro" id="IPR036291">
    <property type="entry name" value="NAD(P)-bd_dom_sf"/>
</dbReference>
<sequence length="333" mass="36733">MTQRALVTGSAGFIGYHLCQRLLSAGWQVIGFDGLTDYYDVALKERRHAMLKQNPAFRAVEGLLETPGLVRELVKDVEPDVIVHLAAQAGVRHSIDAPRSYVDANLIGTFEVLEAARAHPPKHLLIASTSSVYGANTKMPYAETDAADHQMSFYAATKKACEAMAHSYAHLYGLPTTMFRFFTVYGPWGRPDMALFKFTRAILRGEPIEVYNHGNMMRDFTFVDDLVEGIVRLVGAAPEASAGPNDSLSPVAPWRVVNIGNGAPTKLLDFIEAIEAATGSQAERVMMPMQPGDVPATWADAELITELVGPLPKTELREGVRRFVAWYRDYYAE</sequence>
<dbReference type="InterPro" id="IPR001509">
    <property type="entry name" value="Epimerase_deHydtase"/>
</dbReference>
<gene>
    <name evidence="3" type="ORF">DI533_07615</name>
</gene>
<dbReference type="PRINTS" id="PR01713">
    <property type="entry name" value="NUCEPIMERASE"/>
</dbReference>
<dbReference type="Proteomes" id="UP000248975">
    <property type="component" value="Unassembled WGS sequence"/>
</dbReference>
<comment type="caution">
    <text evidence="3">The sequence shown here is derived from an EMBL/GenBank/DDBJ whole genome shotgun (WGS) entry which is preliminary data.</text>
</comment>
<organism evidence="3 4">
    <name type="scientific">Cereibacter sphaeroides</name>
    <name type="common">Rhodobacter sphaeroides</name>
    <dbReference type="NCBI Taxonomy" id="1063"/>
    <lineage>
        <taxon>Bacteria</taxon>
        <taxon>Pseudomonadati</taxon>
        <taxon>Pseudomonadota</taxon>
        <taxon>Alphaproteobacteria</taxon>
        <taxon>Rhodobacterales</taxon>
        <taxon>Paracoccaceae</taxon>
        <taxon>Cereibacter</taxon>
    </lineage>
</organism>
<dbReference type="AlphaFoldDB" id="A0A2W5TWD3"/>
<dbReference type="Pfam" id="PF01370">
    <property type="entry name" value="Epimerase"/>
    <property type="match status" value="1"/>
</dbReference>
<evidence type="ECO:0000313" key="4">
    <source>
        <dbReference type="Proteomes" id="UP000248975"/>
    </source>
</evidence>
<dbReference type="SUPFAM" id="SSF51735">
    <property type="entry name" value="NAD(P)-binding Rossmann-fold domains"/>
    <property type="match status" value="1"/>
</dbReference>
<evidence type="ECO:0000313" key="3">
    <source>
        <dbReference type="EMBL" id="PZR00428.1"/>
    </source>
</evidence>
<protein>
    <submittedName>
        <fullName evidence="3">UDP-glucuronate 5-epimerase</fullName>
    </submittedName>
</protein>
<accession>A0A2W5TWD3</accession>
<name>A0A2W5TWD3_CERSP</name>
<dbReference type="Gene3D" id="3.40.50.720">
    <property type="entry name" value="NAD(P)-binding Rossmann-like Domain"/>
    <property type="match status" value="1"/>
</dbReference>
<reference evidence="3 4" key="1">
    <citation type="submission" date="2017-08" db="EMBL/GenBank/DDBJ databases">
        <title>Infants hospitalized years apart are colonized by the same room-sourced microbial strains.</title>
        <authorList>
            <person name="Brooks B."/>
            <person name="Olm M.R."/>
            <person name="Firek B.A."/>
            <person name="Baker R."/>
            <person name="Thomas B.C."/>
            <person name="Morowitz M.J."/>
            <person name="Banfield J.F."/>
        </authorList>
    </citation>
    <scope>NUCLEOTIDE SEQUENCE [LARGE SCALE GENOMIC DNA]</scope>
    <source>
        <strain evidence="3">S2_003_000_R2_11</strain>
    </source>
</reference>
<dbReference type="PANTHER" id="PTHR43574">
    <property type="entry name" value="EPIMERASE-RELATED"/>
    <property type="match status" value="1"/>
</dbReference>
<keyword evidence="1" id="KW-0520">NAD</keyword>
<dbReference type="EMBL" id="QFQS01000001">
    <property type="protein sequence ID" value="PZR00428.1"/>
    <property type="molecule type" value="Genomic_DNA"/>
</dbReference>